<evidence type="ECO:0000256" key="1">
    <source>
        <dbReference type="SAM" id="MobiDB-lite"/>
    </source>
</evidence>
<feature type="compositionally biased region" description="Basic residues" evidence="1">
    <location>
        <begin position="1"/>
        <end position="11"/>
    </location>
</feature>
<dbReference type="Proteomes" id="UP000806378">
    <property type="component" value="Unassembled WGS sequence"/>
</dbReference>
<dbReference type="Gene3D" id="2.60.210.10">
    <property type="entry name" value="Apoptosis, Tumor Necrosis Factor Receptor Associated Protein 2, Chain A"/>
    <property type="match status" value="2"/>
</dbReference>
<dbReference type="EMBL" id="MU089980">
    <property type="protein sequence ID" value="KAF7848785.1"/>
    <property type="molecule type" value="Genomic_DNA"/>
</dbReference>
<comment type="caution">
    <text evidence="3">The sequence shown here is derived from an EMBL/GenBank/DDBJ whole genome shotgun (WGS) entry which is preliminary data.</text>
</comment>
<protein>
    <recommendedName>
        <fullName evidence="2">MATH domain-containing protein</fullName>
    </recommendedName>
</protein>
<evidence type="ECO:0000313" key="3">
    <source>
        <dbReference type="EMBL" id="KAF7848785.1"/>
    </source>
</evidence>
<feature type="domain" description="MATH" evidence="2">
    <location>
        <begin position="37"/>
        <end position="168"/>
    </location>
</feature>
<proteinExistence type="predicted"/>
<gene>
    <name evidence="3" type="ORF">BT93_L1568</name>
</gene>
<dbReference type="InterPro" id="IPR002083">
    <property type="entry name" value="MATH/TRAF_dom"/>
</dbReference>
<dbReference type="InterPro" id="IPR008974">
    <property type="entry name" value="TRAF-like"/>
</dbReference>
<organism evidence="3 4">
    <name type="scientific">Corymbia citriodora subsp. variegata</name>
    <dbReference type="NCBI Taxonomy" id="360336"/>
    <lineage>
        <taxon>Eukaryota</taxon>
        <taxon>Viridiplantae</taxon>
        <taxon>Streptophyta</taxon>
        <taxon>Embryophyta</taxon>
        <taxon>Tracheophyta</taxon>
        <taxon>Spermatophyta</taxon>
        <taxon>Magnoliopsida</taxon>
        <taxon>eudicotyledons</taxon>
        <taxon>Gunneridae</taxon>
        <taxon>Pentapetalae</taxon>
        <taxon>rosids</taxon>
        <taxon>malvids</taxon>
        <taxon>Myrtales</taxon>
        <taxon>Myrtaceae</taxon>
        <taxon>Myrtoideae</taxon>
        <taxon>Eucalypteae</taxon>
        <taxon>Corymbia</taxon>
    </lineage>
</organism>
<dbReference type="SUPFAM" id="SSF49599">
    <property type="entry name" value="TRAF domain-like"/>
    <property type="match status" value="2"/>
</dbReference>
<dbReference type="PANTHER" id="PTHR46162">
    <property type="entry name" value="TRAF-LIKE FAMILY PROTEIN"/>
    <property type="match status" value="1"/>
</dbReference>
<dbReference type="Pfam" id="PF22486">
    <property type="entry name" value="MATH_2"/>
    <property type="match status" value="2"/>
</dbReference>
<evidence type="ECO:0000259" key="2">
    <source>
        <dbReference type="PROSITE" id="PS50144"/>
    </source>
</evidence>
<dbReference type="Gramene" id="rna-gnl|WGS:JABURB|Cocit.L1568.1">
    <property type="protein sequence ID" value="cds-KAF7848785.1"/>
    <property type="gene ID" value="gene-BT93_L1568"/>
</dbReference>
<evidence type="ECO:0000313" key="4">
    <source>
        <dbReference type="Proteomes" id="UP000806378"/>
    </source>
</evidence>
<name>A0A8T0CS86_CORYI</name>
<reference evidence="3" key="1">
    <citation type="submission" date="2020-05" db="EMBL/GenBank/DDBJ databases">
        <title>WGS assembly of Corymbia citriodora subspecies variegata.</title>
        <authorList>
            <person name="Barry K."/>
            <person name="Hundley H."/>
            <person name="Shu S."/>
            <person name="Jenkins J."/>
            <person name="Grimwood J."/>
            <person name="Baten A."/>
        </authorList>
    </citation>
    <scope>NUCLEOTIDE SEQUENCE</scope>
    <source>
        <strain evidence="3">CV2-018</strain>
    </source>
</reference>
<dbReference type="PROSITE" id="PS50144">
    <property type="entry name" value="MATH"/>
    <property type="match status" value="2"/>
</dbReference>
<dbReference type="PANTHER" id="PTHR46162:SF65">
    <property type="entry name" value="F9D12.8 PROTEIN-RELATED"/>
    <property type="match status" value="1"/>
</dbReference>
<accession>A0A8T0CS86</accession>
<dbReference type="SMART" id="SM00061">
    <property type="entry name" value="MATH"/>
    <property type="match status" value="2"/>
</dbReference>
<dbReference type="CDD" id="cd00121">
    <property type="entry name" value="MATH"/>
    <property type="match status" value="2"/>
</dbReference>
<dbReference type="AlphaFoldDB" id="A0A8T0CS86"/>
<sequence length="320" mass="36096">MMNHTMPKRKREATDSNAAEVGGEHAVMSTELRHVAPAHFVLKIKSFSLFAKNNMENYESGKFEAGGYEWKLILYLNGDKSQNGEDHVSLYLAASGTSPFQLGGEIHAAVRFCVYDQTRDVYFEQGRVARFHAMKTEWGFPRYMPLKTFINPSNGYLVGDTCVFGVEVFVIESSGVGECLTLKASASYTHEWKISRLSSLGVESFSDVFTFEDHKWKLWLFPKGNLANRGQSLSVFLVLVDADKHASEQKVNTRFTIRLKDRNNVVCGWQTSTTIWLSSSRTSWGWSTFMPLKTVQERLKDDSCVIEVEVSVLSAVSKLP</sequence>
<feature type="region of interest" description="Disordered" evidence="1">
    <location>
        <begin position="1"/>
        <end position="21"/>
    </location>
</feature>
<feature type="domain" description="MATH" evidence="2">
    <location>
        <begin position="187"/>
        <end position="310"/>
    </location>
</feature>
<keyword evidence="4" id="KW-1185">Reference proteome</keyword>
<dbReference type="OrthoDB" id="1510855at2759"/>